<protein>
    <recommendedName>
        <fullName evidence="11">Vomeronasal type-1 receptor</fullName>
    </recommendedName>
</protein>
<comment type="similarity">
    <text evidence="2 11">Belongs to the G-protein coupled receptor 1 family.</text>
</comment>
<feature type="transmembrane region" description="Helical" evidence="11">
    <location>
        <begin position="90"/>
        <end position="110"/>
    </location>
</feature>
<dbReference type="PANTHER" id="PTHR24062">
    <property type="entry name" value="VOMERONASAL TYPE-1 RECEPTOR"/>
    <property type="match status" value="1"/>
</dbReference>
<keyword evidence="4 11" id="KW-0589">Pheromone response</keyword>
<keyword evidence="6 11" id="KW-1133">Transmembrane helix</keyword>
<reference evidence="14" key="1">
    <citation type="submission" date="2025-08" db="UniProtKB">
        <authorList>
            <consortium name="RefSeq"/>
        </authorList>
    </citation>
    <scope>IDENTIFICATION</scope>
</reference>
<keyword evidence="9 11" id="KW-0675">Receptor</keyword>
<keyword evidence="5 11" id="KW-0812">Transmembrane</keyword>
<evidence type="ECO:0000313" key="13">
    <source>
        <dbReference type="Proteomes" id="UP000694915"/>
    </source>
</evidence>
<dbReference type="Proteomes" id="UP000694915">
    <property type="component" value="Unplaced"/>
</dbReference>
<evidence type="ECO:0000256" key="11">
    <source>
        <dbReference type="RuleBase" id="RU364061"/>
    </source>
</evidence>
<keyword evidence="8 11" id="KW-0472">Membrane</keyword>
<dbReference type="PROSITE" id="PS50262">
    <property type="entry name" value="G_PROTEIN_RECEP_F1_2"/>
    <property type="match status" value="1"/>
</dbReference>
<feature type="transmembrane region" description="Helical" evidence="11">
    <location>
        <begin position="190"/>
        <end position="207"/>
    </location>
</feature>
<accession>A0ABM0LSJ0</accession>
<name>A0ABM0LSJ0_MICOH</name>
<evidence type="ECO:0000256" key="5">
    <source>
        <dbReference type="ARBA" id="ARBA00022692"/>
    </source>
</evidence>
<evidence type="ECO:0000256" key="10">
    <source>
        <dbReference type="ARBA" id="ARBA00023224"/>
    </source>
</evidence>
<sequence>MADSEVAIGVIFLSQTMVGALGNFYLLHHYLLSHFREHTLRSTDWILMHLTIANALTLLCRGIPQTMAAFGLTDFLNDFECKVIFYLNRVGRGVSIGSTSFLSIIQAITISPMESIWAKLKGRRQKHIVSSVYLSWILYMLISSLNLVYLRAKYNKNNTASLKDLGYCAATPTERIKDILYTTLLSVPDFLFVGLMVWASTSMVLILHRHKQRMQHMPRAKVCSRSSPESRATQTIIFLVSTFAFFYTLSCISMICIILSSHHRWLLLQVSALLSGCFPTVSPFLLMSHEFSVSRCFCFISIKNA</sequence>
<evidence type="ECO:0000256" key="1">
    <source>
        <dbReference type="ARBA" id="ARBA00004651"/>
    </source>
</evidence>
<keyword evidence="13" id="KW-1185">Reference proteome</keyword>
<dbReference type="GeneID" id="101995354"/>
<keyword evidence="10 11" id="KW-0807">Transducer</keyword>
<evidence type="ECO:0000256" key="2">
    <source>
        <dbReference type="ARBA" id="ARBA00010663"/>
    </source>
</evidence>
<evidence type="ECO:0000256" key="4">
    <source>
        <dbReference type="ARBA" id="ARBA00022507"/>
    </source>
</evidence>
<dbReference type="RefSeq" id="XP_005371967.3">
    <property type="nucleotide sequence ID" value="XM_005371910.3"/>
</dbReference>
<dbReference type="InterPro" id="IPR004072">
    <property type="entry name" value="Vmron_rcpt_1"/>
</dbReference>
<dbReference type="Pfam" id="PF03402">
    <property type="entry name" value="V1R"/>
    <property type="match status" value="1"/>
</dbReference>
<organism evidence="13 14">
    <name type="scientific">Microtus ochrogaster</name>
    <name type="common">Prairie vole</name>
    <dbReference type="NCBI Taxonomy" id="79684"/>
    <lineage>
        <taxon>Eukaryota</taxon>
        <taxon>Metazoa</taxon>
        <taxon>Chordata</taxon>
        <taxon>Craniata</taxon>
        <taxon>Vertebrata</taxon>
        <taxon>Euteleostomi</taxon>
        <taxon>Mammalia</taxon>
        <taxon>Eutheria</taxon>
        <taxon>Euarchontoglires</taxon>
        <taxon>Glires</taxon>
        <taxon>Rodentia</taxon>
        <taxon>Myomorpha</taxon>
        <taxon>Muroidea</taxon>
        <taxon>Cricetidae</taxon>
        <taxon>Arvicolinae</taxon>
        <taxon>Microtus</taxon>
    </lineage>
</organism>
<evidence type="ECO:0000256" key="7">
    <source>
        <dbReference type="ARBA" id="ARBA00023040"/>
    </source>
</evidence>
<evidence type="ECO:0000256" key="3">
    <source>
        <dbReference type="ARBA" id="ARBA00022475"/>
    </source>
</evidence>
<keyword evidence="7 11" id="KW-0297">G-protein coupled receptor</keyword>
<evidence type="ECO:0000256" key="8">
    <source>
        <dbReference type="ARBA" id="ARBA00023136"/>
    </source>
</evidence>
<feature type="transmembrane region" description="Helical" evidence="11">
    <location>
        <begin position="266"/>
        <end position="286"/>
    </location>
</feature>
<dbReference type="InterPro" id="IPR017452">
    <property type="entry name" value="GPCR_Rhodpsn_7TM"/>
</dbReference>
<feature type="transmembrane region" description="Helical" evidence="11">
    <location>
        <begin position="6"/>
        <end position="26"/>
    </location>
</feature>
<feature type="transmembrane region" description="Helical" evidence="11">
    <location>
        <begin position="131"/>
        <end position="152"/>
    </location>
</feature>
<evidence type="ECO:0000256" key="9">
    <source>
        <dbReference type="ARBA" id="ARBA00023170"/>
    </source>
</evidence>
<comment type="subcellular location">
    <subcellularLocation>
        <location evidence="1 11">Cell membrane</location>
        <topology evidence="1 11">Multi-pass membrane protein</topology>
    </subcellularLocation>
</comment>
<dbReference type="PRINTS" id="PR01534">
    <property type="entry name" value="VOMERONASL1R"/>
</dbReference>
<dbReference type="SUPFAM" id="SSF81321">
    <property type="entry name" value="Family A G protein-coupled receptor-like"/>
    <property type="match status" value="1"/>
</dbReference>
<dbReference type="Gene3D" id="1.20.1070.10">
    <property type="entry name" value="Rhodopsin 7-helix transmembrane proteins"/>
    <property type="match status" value="1"/>
</dbReference>
<feature type="domain" description="G-protein coupled receptors family 1 profile" evidence="12">
    <location>
        <begin position="22"/>
        <end position="286"/>
    </location>
</feature>
<evidence type="ECO:0000256" key="6">
    <source>
        <dbReference type="ARBA" id="ARBA00022989"/>
    </source>
</evidence>
<evidence type="ECO:0000313" key="14">
    <source>
        <dbReference type="RefSeq" id="XP_005371967.3"/>
    </source>
</evidence>
<proteinExistence type="inferred from homology"/>
<evidence type="ECO:0000259" key="12">
    <source>
        <dbReference type="PROSITE" id="PS50262"/>
    </source>
</evidence>
<keyword evidence="3 11" id="KW-1003">Cell membrane</keyword>
<gene>
    <name evidence="14" type="primary">LOC101995354</name>
</gene>
<feature type="transmembrane region" description="Helical" evidence="11">
    <location>
        <begin position="235"/>
        <end position="260"/>
    </location>
</feature>